<feature type="region of interest" description="Disordered" evidence="1">
    <location>
        <begin position="40"/>
        <end position="62"/>
    </location>
</feature>
<dbReference type="GO" id="GO:0005634">
    <property type="term" value="C:nucleus"/>
    <property type="evidence" value="ECO:0007669"/>
    <property type="project" value="TreeGrafter"/>
</dbReference>
<comment type="caution">
    <text evidence="3">The sequence shown here is derived from an EMBL/GenBank/DDBJ whole genome shotgun (WGS) entry which is preliminary data.</text>
</comment>
<dbReference type="Pfam" id="PF21762">
    <property type="entry name" value="DEDDh_C"/>
    <property type="match status" value="1"/>
</dbReference>
<dbReference type="InterPro" id="IPR012337">
    <property type="entry name" value="RNaseH-like_sf"/>
</dbReference>
<reference evidence="3" key="2">
    <citation type="journal article" date="2023" name="IMA Fungus">
        <title>Comparative genomic study of the Penicillium genus elucidates a diverse pangenome and 15 lateral gene transfer events.</title>
        <authorList>
            <person name="Petersen C."/>
            <person name="Sorensen T."/>
            <person name="Nielsen M.R."/>
            <person name="Sondergaard T.E."/>
            <person name="Sorensen J.L."/>
            <person name="Fitzpatrick D.A."/>
            <person name="Frisvad J.C."/>
            <person name="Nielsen K.L."/>
        </authorList>
    </citation>
    <scope>NUCLEOTIDE SEQUENCE</scope>
    <source>
        <strain evidence="3">IBT 30728</strain>
    </source>
</reference>
<evidence type="ECO:0000256" key="1">
    <source>
        <dbReference type="SAM" id="MobiDB-lite"/>
    </source>
</evidence>
<dbReference type="PANTHER" id="PTHR28083">
    <property type="entry name" value="GOOD FOR FULL DBP5 ACTIVITY PROTEIN 2"/>
    <property type="match status" value="1"/>
</dbReference>
<dbReference type="RefSeq" id="XP_056793222.1">
    <property type="nucleotide sequence ID" value="XM_056931191.1"/>
</dbReference>
<dbReference type="InterPro" id="IPR048519">
    <property type="entry name" value="Gfd2/YDR514C-like_C"/>
</dbReference>
<evidence type="ECO:0000313" key="3">
    <source>
        <dbReference type="EMBL" id="KAJ5492842.1"/>
    </source>
</evidence>
<proteinExistence type="predicted"/>
<name>A0A9W9XH25_9EURO</name>
<dbReference type="Proteomes" id="UP001148312">
    <property type="component" value="Unassembled WGS sequence"/>
</dbReference>
<evidence type="ECO:0000259" key="2">
    <source>
        <dbReference type="Pfam" id="PF21762"/>
    </source>
</evidence>
<gene>
    <name evidence="3" type="ORF">N7539_001588</name>
</gene>
<dbReference type="AlphaFoldDB" id="A0A9W9XH25"/>
<dbReference type="PANTHER" id="PTHR28083:SF1">
    <property type="entry name" value="GOOD FOR FULL DBP5 ACTIVITY PROTEIN 2"/>
    <property type="match status" value="1"/>
</dbReference>
<dbReference type="Gene3D" id="3.30.420.10">
    <property type="entry name" value="Ribonuclease H-like superfamily/Ribonuclease H"/>
    <property type="match status" value="1"/>
</dbReference>
<reference evidence="3" key="1">
    <citation type="submission" date="2022-12" db="EMBL/GenBank/DDBJ databases">
        <authorList>
            <person name="Petersen C."/>
        </authorList>
    </citation>
    <scope>NUCLEOTIDE SEQUENCE</scope>
    <source>
        <strain evidence="3">IBT 30728</strain>
    </source>
</reference>
<protein>
    <recommendedName>
        <fullName evidence="2">Gfd2/YDR514C-like C-terminal domain-containing protein</fullName>
    </recommendedName>
</protein>
<dbReference type="SUPFAM" id="SSF53098">
    <property type="entry name" value="Ribonuclease H-like"/>
    <property type="match status" value="1"/>
</dbReference>
<accession>A0A9W9XH25</accession>
<organism evidence="3 4">
    <name type="scientific">Penicillium diatomitis</name>
    <dbReference type="NCBI Taxonomy" id="2819901"/>
    <lineage>
        <taxon>Eukaryota</taxon>
        <taxon>Fungi</taxon>
        <taxon>Dikarya</taxon>
        <taxon>Ascomycota</taxon>
        <taxon>Pezizomycotina</taxon>
        <taxon>Eurotiomycetes</taxon>
        <taxon>Eurotiomycetidae</taxon>
        <taxon>Eurotiales</taxon>
        <taxon>Aspergillaceae</taxon>
        <taxon>Penicillium</taxon>
    </lineage>
</organism>
<keyword evidence="4" id="KW-1185">Reference proteome</keyword>
<dbReference type="GO" id="GO:0003676">
    <property type="term" value="F:nucleic acid binding"/>
    <property type="evidence" value="ECO:0007669"/>
    <property type="project" value="InterPro"/>
</dbReference>
<evidence type="ECO:0000313" key="4">
    <source>
        <dbReference type="Proteomes" id="UP001148312"/>
    </source>
</evidence>
<feature type="domain" description="Gfd2/YDR514C-like C-terminal" evidence="2">
    <location>
        <begin position="291"/>
        <end position="500"/>
    </location>
</feature>
<sequence>MEQRLRVLFENDEELLQLDTGLTHQQSNRRDSWLEVPQLAEPSPLDPQNSTESTEQDSRSEDKIHELELQHAFVPTRATLKLYQYLLSPSQDLYKTVAQTYFEGDRIWQRTWDLYDLALPSGEYLSFLPALQVKALLDEINHDLNCELALRTSHKGLVVFFNAGDGTPSPVHVGQFNTLEGYRAMEQRMMLVKRSKADWVFDCPSDALSVFEEKITDAIMTFKKGRLTSRSMYGDFMGHGSREMDRTMRGMQIYLGLPQMSHQANSAPGSKGVGSSVSMESKRPESVVSPIFISIDAEWKEFNSSQITELGISTLDTVDIRSIAPGSHGEKWTSFIRSHHFRISEYTTWCNRKYVKGCPHKFAFGFSRVVSERLIGDRLDEFFASLSGSGPGSANVQGKKGAASTKSTAFPRRKLILVGHDPHGDIKIFADRSPLFQSLSTDRENGFLEVLDTQKLYRHFCSDRCDRSLENMLRGLGIKYQHLHNAGNDARFTLEALLRMAWESAK</sequence>
<dbReference type="EMBL" id="JAPWDQ010000002">
    <property type="protein sequence ID" value="KAJ5492842.1"/>
    <property type="molecule type" value="Genomic_DNA"/>
</dbReference>
<dbReference type="GeneID" id="81621440"/>
<dbReference type="InterPro" id="IPR040151">
    <property type="entry name" value="Gfd2/YDR514C-like"/>
</dbReference>
<dbReference type="InterPro" id="IPR036397">
    <property type="entry name" value="RNaseH_sf"/>
</dbReference>